<reference evidence="1" key="1">
    <citation type="submission" date="2019-08" db="EMBL/GenBank/DDBJ databases">
        <authorList>
            <person name="Kucharzyk K."/>
            <person name="Murdoch R.W."/>
            <person name="Higgins S."/>
            <person name="Loffler F."/>
        </authorList>
    </citation>
    <scope>NUCLEOTIDE SEQUENCE</scope>
</reference>
<gene>
    <name evidence="1" type="ORF">SDC9_199654</name>
</gene>
<organism evidence="1">
    <name type="scientific">bioreactor metagenome</name>
    <dbReference type="NCBI Taxonomy" id="1076179"/>
    <lineage>
        <taxon>unclassified sequences</taxon>
        <taxon>metagenomes</taxon>
        <taxon>ecological metagenomes</taxon>
    </lineage>
</organism>
<dbReference type="EMBL" id="VSSQ01117676">
    <property type="protein sequence ID" value="MPN52002.1"/>
    <property type="molecule type" value="Genomic_DNA"/>
</dbReference>
<dbReference type="AlphaFoldDB" id="A0A645IMC9"/>
<comment type="caution">
    <text evidence="1">The sequence shown here is derived from an EMBL/GenBank/DDBJ whole genome shotgun (WGS) entry which is preliminary data.</text>
</comment>
<proteinExistence type="predicted"/>
<evidence type="ECO:0000313" key="1">
    <source>
        <dbReference type="EMBL" id="MPN52002.1"/>
    </source>
</evidence>
<accession>A0A645IMC9</accession>
<sequence length="138" mass="16391">MRKRDEKSRLQENPGPRLFLIISLFNALKALVNMRLRILLFAADELYNNRYKDRHRKCDDDRIDKLQHRGVGDQRRLAENPLADFHRCGFFCVNKHHPQHAGREAGNHPRNGRCFCQFFAIQCAEVHWQERRAAKPEE</sequence>
<name>A0A645IMC9_9ZZZZ</name>
<protein>
    <submittedName>
        <fullName evidence="1">Uncharacterized protein</fullName>
    </submittedName>
</protein>